<evidence type="ECO:0000313" key="3">
    <source>
        <dbReference type="Proteomes" id="UP001058860"/>
    </source>
</evidence>
<feature type="chain" id="PRO_5046250472" evidence="1">
    <location>
        <begin position="27"/>
        <end position="169"/>
    </location>
</feature>
<gene>
    <name evidence="2" type="ORF">LRS13_21910</name>
</gene>
<dbReference type="RefSeq" id="WP_353863806.1">
    <property type="nucleotide sequence ID" value="NZ_CP088295.1"/>
</dbReference>
<proteinExistence type="predicted"/>
<protein>
    <submittedName>
        <fullName evidence="2">Uncharacterized protein</fullName>
    </submittedName>
</protein>
<reference evidence="3" key="1">
    <citation type="submission" date="2021-11" db="EMBL/GenBank/DDBJ databases">
        <title>Cultivation dependent microbiological survey of springs from the worlds oldest radium mine currently devoted to the extraction of radon-saturated water.</title>
        <authorList>
            <person name="Kapinusova G."/>
            <person name="Smrhova T."/>
            <person name="Strejcek M."/>
            <person name="Suman J."/>
            <person name="Jani K."/>
            <person name="Pajer P."/>
            <person name="Uhlik O."/>
        </authorList>
    </citation>
    <scope>NUCLEOTIDE SEQUENCE [LARGE SCALE GENOMIC DNA]</scope>
    <source>
        <strain evidence="3">J379</strain>
    </source>
</reference>
<evidence type="ECO:0000313" key="2">
    <source>
        <dbReference type="EMBL" id="UUY03296.1"/>
    </source>
</evidence>
<evidence type="ECO:0000256" key="1">
    <source>
        <dbReference type="SAM" id="SignalP"/>
    </source>
</evidence>
<dbReference type="EMBL" id="CP088295">
    <property type="protein sequence ID" value="UUY03296.1"/>
    <property type="molecule type" value="Genomic_DNA"/>
</dbReference>
<dbReference type="Proteomes" id="UP001058860">
    <property type="component" value="Chromosome"/>
</dbReference>
<accession>A0ABY5PFA1</accession>
<sequence length="169" mass="18826">MWRRALGSLTLLLVGLALLAPGAGNAQDEDTKRRDIDLVLRVKGMDTRGNAKYQFDEFRASGSPFGASDVTTWTKRSERDSDIKHPRFDLENDEGWIKGSLRVERRYLKTTKTSQKVEYDGEGAIEDGGPARSKYGGAKGVIESFTGVITCRSSGRCTGTLRMRGWVRY</sequence>
<feature type="signal peptide" evidence="1">
    <location>
        <begin position="1"/>
        <end position="26"/>
    </location>
</feature>
<keyword evidence="3" id="KW-1185">Reference proteome</keyword>
<organism evidence="2 3">
    <name type="scientific">Svornostia abyssi</name>
    <dbReference type="NCBI Taxonomy" id="2898438"/>
    <lineage>
        <taxon>Bacteria</taxon>
        <taxon>Bacillati</taxon>
        <taxon>Actinomycetota</taxon>
        <taxon>Thermoleophilia</taxon>
        <taxon>Solirubrobacterales</taxon>
        <taxon>Baekduiaceae</taxon>
        <taxon>Svornostia</taxon>
    </lineage>
</organism>
<name>A0ABY5PFA1_9ACTN</name>
<keyword evidence="1" id="KW-0732">Signal</keyword>